<reference evidence="1 2" key="1">
    <citation type="journal article" date="2024" name="Science">
        <title>Giant polyketide synthase enzymes in the biosynthesis of giant marine polyether toxins.</title>
        <authorList>
            <person name="Fallon T.R."/>
            <person name="Shende V.V."/>
            <person name="Wierzbicki I.H."/>
            <person name="Pendleton A.L."/>
            <person name="Watervoot N.F."/>
            <person name="Auber R.P."/>
            <person name="Gonzalez D.J."/>
            <person name="Wisecaver J.H."/>
            <person name="Moore B.S."/>
        </authorList>
    </citation>
    <scope>NUCLEOTIDE SEQUENCE [LARGE SCALE GENOMIC DNA]</scope>
    <source>
        <strain evidence="1 2">12B1</strain>
    </source>
</reference>
<dbReference type="AlphaFoldDB" id="A0AB34KAU3"/>
<organism evidence="1 2">
    <name type="scientific">Prymnesium parvum</name>
    <name type="common">Toxic golden alga</name>
    <dbReference type="NCBI Taxonomy" id="97485"/>
    <lineage>
        <taxon>Eukaryota</taxon>
        <taxon>Haptista</taxon>
        <taxon>Haptophyta</taxon>
        <taxon>Prymnesiophyceae</taxon>
        <taxon>Prymnesiales</taxon>
        <taxon>Prymnesiaceae</taxon>
        <taxon>Prymnesium</taxon>
    </lineage>
</organism>
<accession>A0AB34KAU3</accession>
<evidence type="ECO:0000313" key="1">
    <source>
        <dbReference type="EMBL" id="KAL1530378.1"/>
    </source>
</evidence>
<evidence type="ECO:0000313" key="2">
    <source>
        <dbReference type="Proteomes" id="UP001515480"/>
    </source>
</evidence>
<comment type="caution">
    <text evidence="1">The sequence shown here is derived from an EMBL/GenBank/DDBJ whole genome shotgun (WGS) entry which is preliminary data.</text>
</comment>
<dbReference type="Proteomes" id="UP001515480">
    <property type="component" value="Unassembled WGS sequence"/>
</dbReference>
<sequence>MTRPDVAYYVSFLAGFNGGPTKAHRDAALSVLGYLVQTRELGITYGGSLKVPLGLREYPPGFVESRGLHILITTARGARPRGRMGDSTAEAETAVASKAAKETSVAMRSVSEDVGRCVSGPTVLFGDNKAAYDIIVKAGLTARTRYFERATLGVKRLYKMLLAVVPYLISTKFMVADILTKCTDKDTFYRMRDYMLNLENGAFEGKDSAGLVTSVWASIRGSV</sequence>
<keyword evidence="2" id="KW-1185">Reference proteome</keyword>
<protein>
    <submittedName>
        <fullName evidence="1">Uncharacterized protein</fullName>
    </submittedName>
</protein>
<dbReference type="EMBL" id="JBGBPQ010000001">
    <property type="protein sequence ID" value="KAL1530378.1"/>
    <property type="molecule type" value="Genomic_DNA"/>
</dbReference>
<gene>
    <name evidence="1" type="ORF">AB1Y20_001285</name>
</gene>
<name>A0AB34KAU3_PRYPA</name>
<proteinExistence type="predicted"/>